<feature type="transmembrane region" description="Helical" evidence="1">
    <location>
        <begin position="12"/>
        <end position="38"/>
    </location>
</feature>
<gene>
    <name evidence="2" type="ORF">RT761_01575</name>
</gene>
<dbReference type="Proteomes" id="UP000594463">
    <property type="component" value="Chromosome"/>
</dbReference>
<evidence type="ECO:0000256" key="1">
    <source>
        <dbReference type="SAM" id="Phobius"/>
    </source>
</evidence>
<keyword evidence="1" id="KW-1133">Transmembrane helix</keyword>
<evidence type="ECO:0000313" key="2">
    <source>
        <dbReference type="EMBL" id="QPM68357.1"/>
    </source>
</evidence>
<accession>A0A7T1F322</accession>
<dbReference type="EMBL" id="CP065383">
    <property type="protein sequence ID" value="QPM68357.1"/>
    <property type="molecule type" value="Genomic_DNA"/>
</dbReference>
<reference evidence="2 3" key="1">
    <citation type="journal article" date="2021" name="Nat. Commun.">
        <title>Isolation of a member of the candidate phylum Atribacteria reveals a unique cell membrane structure.</title>
        <authorList>
            <person name="Taiki K."/>
            <person name="Nobu M.K."/>
            <person name="Kusada H."/>
            <person name="Meng X.-Y."/>
            <person name="Hosoki N."/>
            <person name="Uematsu K."/>
            <person name="Yoshioka H."/>
            <person name="Kamagata Y."/>
            <person name="Tamaki H."/>
        </authorList>
    </citation>
    <scope>NUCLEOTIDE SEQUENCE [LARGE SCALE GENOMIC DNA]</scope>
    <source>
        <strain evidence="2 3">RT761</strain>
    </source>
</reference>
<organism evidence="2 3">
    <name type="scientific">Atribacter laminatus</name>
    <dbReference type="NCBI Taxonomy" id="2847778"/>
    <lineage>
        <taxon>Bacteria</taxon>
        <taxon>Pseudomonadati</taxon>
        <taxon>Atribacterota</taxon>
        <taxon>Atribacteria</taxon>
        <taxon>Atribacterales</taxon>
        <taxon>Atribacteraceae</taxon>
        <taxon>Atribacter</taxon>
    </lineage>
</organism>
<keyword evidence="1" id="KW-0812">Transmembrane</keyword>
<feature type="transmembrane region" description="Helical" evidence="1">
    <location>
        <begin position="50"/>
        <end position="68"/>
    </location>
</feature>
<keyword evidence="3" id="KW-1185">Reference proteome</keyword>
<sequence>MNKLTMQIRGLVALGMLILIFIMVISGIILWLAMLGIMNNPGLWSFASRIHPTLGIIMFILGMIHLITNKKMFLNDLKQFKGK</sequence>
<evidence type="ECO:0000313" key="3">
    <source>
        <dbReference type="Proteomes" id="UP000594463"/>
    </source>
</evidence>
<dbReference type="AlphaFoldDB" id="A0A7T1F322"/>
<evidence type="ECO:0008006" key="4">
    <source>
        <dbReference type="Google" id="ProtNLM"/>
    </source>
</evidence>
<keyword evidence="1" id="KW-0472">Membrane</keyword>
<name>A0A7T1F322_ATRLM</name>
<dbReference type="KEGG" id="alam:RT761_01575"/>
<proteinExistence type="predicted"/>
<protein>
    <recommendedName>
        <fullName evidence="4">DUF4405 domain-containing protein</fullName>
    </recommendedName>
</protein>